<organism evidence="2 3">
    <name type="scientific">Hydrogenispora ethanolica</name>
    <dbReference type="NCBI Taxonomy" id="1082276"/>
    <lineage>
        <taxon>Bacteria</taxon>
        <taxon>Bacillati</taxon>
        <taxon>Bacillota</taxon>
        <taxon>Hydrogenispora</taxon>
    </lineage>
</organism>
<dbReference type="EMBL" id="SLUN01000040">
    <property type="protein sequence ID" value="TCL58797.1"/>
    <property type="molecule type" value="Genomic_DNA"/>
</dbReference>
<dbReference type="CDD" id="cd07721">
    <property type="entry name" value="yflN-like_MBL-fold"/>
    <property type="match status" value="1"/>
</dbReference>
<dbReference type="PANTHER" id="PTHR42951">
    <property type="entry name" value="METALLO-BETA-LACTAMASE DOMAIN-CONTAINING"/>
    <property type="match status" value="1"/>
</dbReference>
<dbReference type="RefSeq" id="WP_132016656.1">
    <property type="nucleotide sequence ID" value="NZ_SLUN01000040.1"/>
</dbReference>
<keyword evidence="3" id="KW-1185">Reference proteome</keyword>
<evidence type="ECO:0000313" key="3">
    <source>
        <dbReference type="Proteomes" id="UP000295008"/>
    </source>
</evidence>
<comment type="caution">
    <text evidence="2">The sequence shown here is derived from an EMBL/GenBank/DDBJ whole genome shotgun (WGS) entry which is preliminary data.</text>
</comment>
<dbReference type="InterPro" id="IPR050855">
    <property type="entry name" value="NDM-1-like"/>
</dbReference>
<reference evidence="2 3" key="1">
    <citation type="submission" date="2019-03" db="EMBL/GenBank/DDBJ databases">
        <title>Genomic Encyclopedia of Type Strains, Phase IV (KMG-IV): sequencing the most valuable type-strain genomes for metagenomic binning, comparative biology and taxonomic classification.</title>
        <authorList>
            <person name="Goeker M."/>
        </authorList>
    </citation>
    <scope>NUCLEOTIDE SEQUENCE [LARGE SCALE GENOMIC DNA]</scope>
    <source>
        <strain evidence="2 3">LX-B</strain>
    </source>
</reference>
<dbReference type="PANTHER" id="PTHR42951:SF17">
    <property type="entry name" value="METALLO-BETA-LACTAMASE DOMAIN-CONTAINING PROTEIN"/>
    <property type="match status" value="1"/>
</dbReference>
<keyword evidence="2" id="KW-0378">Hydrolase</keyword>
<evidence type="ECO:0000313" key="2">
    <source>
        <dbReference type="EMBL" id="TCL58797.1"/>
    </source>
</evidence>
<dbReference type="AlphaFoldDB" id="A0A4V2QC38"/>
<dbReference type="InterPro" id="IPR036866">
    <property type="entry name" value="RibonucZ/Hydroxyglut_hydro"/>
</dbReference>
<dbReference type="InterPro" id="IPR001279">
    <property type="entry name" value="Metallo-B-lactamas"/>
</dbReference>
<dbReference type="Proteomes" id="UP000295008">
    <property type="component" value="Unassembled WGS sequence"/>
</dbReference>
<dbReference type="OrthoDB" id="9802248at2"/>
<feature type="domain" description="Metallo-beta-lactamase" evidence="1">
    <location>
        <begin position="15"/>
        <end position="196"/>
    </location>
</feature>
<accession>A0A4V2QC38</accession>
<name>A0A4V2QC38_HYDET</name>
<proteinExistence type="predicted"/>
<sequence length="213" mass="23664">MKVTDTVYALDSTRSSYAYLILDPAGNCLIDTGLPGRGRAILKELEALGVRPETIRQILLTHYDIDHIGNAAMLQKATGAELWGPAEDIPYILGERARPGIKKAFTALFWVEKPRGIQAYPQERLMAGLRVIPTPGHTPGHVCLLFEDLLFAGDLVENRGGRLKPLGSWLTWDGAVLRDSLAKTAELSFRWICPAHGAPVERGDRWKPETLWR</sequence>
<evidence type="ECO:0000259" key="1">
    <source>
        <dbReference type="SMART" id="SM00849"/>
    </source>
</evidence>
<dbReference type="SUPFAM" id="SSF56281">
    <property type="entry name" value="Metallo-hydrolase/oxidoreductase"/>
    <property type="match status" value="1"/>
</dbReference>
<dbReference type="Pfam" id="PF00753">
    <property type="entry name" value="Lactamase_B"/>
    <property type="match status" value="1"/>
</dbReference>
<protein>
    <submittedName>
        <fullName evidence="2">Glyoxylase-like metal-dependent hydrolase (Beta-lactamase superfamily II)</fullName>
    </submittedName>
</protein>
<dbReference type="GO" id="GO:0016787">
    <property type="term" value="F:hydrolase activity"/>
    <property type="evidence" value="ECO:0007669"/>
    <property type="project" value="UniProtKB-KW"/>
</dbReference>
<dbReference type="SMART" id="SM00849">
    <property type="entry name" value="Lactamase_B"/>
    <property type="match status" value="1"/>
</dbReference>
<dbReference type="Gene3D" id="3.60.15.10">
    <property type="entry name" value="Ribonuclease Z/Hydroxyacylglutathione hydrolase-like"/>
    <property type="match status" value="1"/>
</dbReference>
<gene>
    <name evidence="2" type="ORF">EDC14_104011</name>
</gene>